<dbReference type="InterPro" id="IPR053014">
    <property type="entry name" value="Cuticle_assoc_divergent"/>
</dbReference>
<dbReference type="InterPro" id="IPR036880">
    <property type="entry name" value="Kunitz_BPTI_sf"/>
</dbReference>
<evidence type="ECO:0000259" key="2">
    <source>
        <dbReference type="PROSITE" id="PS50279"/>
    </source>
</evidence>
<organism evidence="3 4">
    <name type="scientific">Pristionchus mayeri</name>
    <dbReference type="NCBI Taxonomy" id="1317129"/>
    <lineage>
        <taxon>Eukaryota</taxon>
        <taxon>Metazoa</taxon>
        <taxon>Ecdysozoa</taxon>
        <taxon>Nematoda</taxon>
        <taxon>Chromadorea</taxon>
        <taxon>Rhabditida</taxon>
        <taxon>Rhabditina</taxon>
        <taxon>Diplogasteromorpha</taxon>
        <taxon>Diplogasteroidea</taxon>
        <taxon>Neodiplogasteridae</taxon>
        <taxon>Pristionchus</taxon>
    </lineage>
</organism>
<dbReference type="Pfam" id="PF00014">
    <property type="entry name" value="Kunitz_BPTI"/>
    <property type="match status" value="2"/>
</dbReference>
<reference evidence="4" key="1">
    <citation type="submission" date="2022-10" db="EMBL/GenBank/DDBJ databases">
        <title>Genome assembly of Pristionchus species.</title>
        <authorList>
            <person name="Yoshida K."/>
            <person name="Sommer R.J."/>
        </authorList>
    </citation>
    <scope>NUCLEOTIDE SEQUENCE [LARGE SCALE GENOMIC DNA]</scope>
    <source>
        <strain evidence="4">RS5460</strain>
    </source>
</reference>
<dbReference type="GO" id="GO:0004867">
    <property type="term" value="F:serine-type endopeptidase inhibitor activity"/>
    <property type="evidence" value="ECO:0007669"/>
    <property type="project" value="InterPro"/>
</dbReference>
<evidence type="ECO:0000313" key="3">
    <source>
        <dbReference type="EMBL" id="GMR58185.1"/>
    </source>
</evidence>
<comment type="caution">
    <text evidence="3">The sequence shown here is derived from an EMBL/GenBank/DDBJ whole genome shotgun (WGS) entry which is preliminary data.</text>
</comment>
<feature type="non-terminal residue" evidence="3">
    <location>
        <position position="1"/>
    </location>
</feature>
<feature type="domain" description="BPTI/Kunitz inhibitor" evidence="2">
    <location>
        <begin position="137"/>
        <end position="191"/>
    </location>
</feature>
<protein>
    <recommendedName>
        <fullName evidence="2">BPTI/Kunitz inhibitor domain-containing protein</fullName>
    </recommendedName>
</protein>
<dbReference type="EMBL" id="BTRK01000006">
    <property type="protein sequence ID" value="GMR58185.1"/>
    <property type="molecule type" value="Genomic_DNA"/>
</dbReference>
<dbReference type="PANTHER" id="PTHR46339">
    <property type="entry name" value="PROTEIN CBG15282-RELATED"/>
    <property type="match status" value="1"/>
</dbReference>
<dbReference type="Proteomes" id="UP001328107">
    <property type="component" value="Unassembled WGS sequence"/>
</dbReference>
<dbReference type="SMART" id="SM00131">
    <property type="entry name" value="KU"/>
    <property type="match status" value="2"/>
</dbReference>
<accession>A0AAN5IBK7</accession>
<name>A0AAN5IBK7_9BILA</name>
<keyword evidence="4" id="KW-1185">Reference proteome</keyword>
<proteinExistence type="predicted"/>
<dbReference type="PROSITE" id="PS50279">
    <property type="entry name" value="BPTI_KUNITZ_2"/>
    <property type="match status" value="2"/>
</dbReference>
<feature type="domain" description="BPTI/Kunitz inhibitor" evidence="2">
    <location>
        <begin position="23"/>
        <end position="76"/>
    </location>
</feature>
<sequence>RYHRMALVVIVLVALAVQEAFGCTSPKESGSKCAESPPKMHFYFDSHTGHCQPFLYRGCQGNENRFSSRSECISKCVGSGSDQEQKGSSSNGVVEVCSLMTDAKISDDAKKCSSDKDCESKWSCSSGFCCPSKNHICHLPANQGTQLNGQVSKAQRFAWLKGVNNCLPFSYFGVDGNFNNFATYDACIAACKP</sequence>
<dbReference type="InterPro" id="IPR002223">
    <property type="entry name" value="Kunitz_BPTI"/>
</dbReference>
<dbReference type="Gene3D" id="4.10.410.10">
    <property type="entry name" value="Pancreatic trypsin inhibitor Kunitz domain"/>
    <property type="match status" value="2"/>
</dbReference>
<dbReference type="PRINTS" id="PR00759">
    <property type="entry name" value="BASICPTASE"/>
</dbReference>
<gene>
    <name evidence="3" type="ORF">PMAYCL1PPCAC_28380</name>
</gene>
<evidence type="ECO:0000256" key="1">
    <source>
        <dbReference type="SAM" id="SignalP"/>
    </source>
</evidence>
<keyword evidence="1" id="KW-0732">Signal</keyword>
<dbReference type="AlphaFoldDB" id="A0AAN5IBK7"/>
<dbReference type="CDD" id="cd00109">
    <property type="entry name" value="Kunitz-type"/>
    <property type="match status" value="1"/>
</dbReference>
<dbReference type="PROSITE" id="PS00280">
    <property type="entry name" value="BPTI_KUNITZ_1"/>
    <property type="match status" value="1"/>
</dbReference>
<dbReference type="InterPro" id="IPR020901">
    <property type="entry name" value="Prtase_inh_Kunz-CS"/>
</dbReference>
<feature type="signal peptide" evidence="1">
    <location>
        <begin position="1"/>
        <end position="22"/>
    </location>
</feature>
<evidence type="ECO:0000313" key="4">
    <source>
        <dbReference type="Proteomes" id="UP001328107"/>
    </source>
</evidence>
<dbReference type="SUPFAM" id="SSF57362">
    <property type="entry name" value="BPTI-like"/>
    <property type="match status" value="2"/>
</dbReference>
<feature type="chain" id="PRO_5042862361" description="BPTI/Kunitz inhibitor domain-containing protein" evidence="1">
    <location>
        <begin position="23"/>
        <end position="193"/>
    </location>
</feature>